<protein>
    <recommendedName>
        <fullName evidence="1">F-box domain-containing protein</fullName>
    </recommendedName>
</protein>
<dbReference type="InterPro" id="IPR001810">
    <property type="entry name" value="F-box_dom"/>
</dbReference>
<sequence>MDTHSGIQDLPQEIFHMILDILDYHKETLRSCSLVCRSWLQASRPRFFAVVSLYASERRLVDFLNFLDTHPDITNHVRSLMLYEPMDDQPPGVDGTVTPYILVRTARRLPRLRELHLYFVHVVPYPPTGSETEGVHRAPPIDLRVLHIFGSAHQDIGPFLEMLAHFRTDRLELELVTFDACSGRPSAALARRIHVRDLWMNLETADDAHVAILSALASALSPGVLQAFHCSWREWSGCQPVGIFLKDVGDSLTELTLNMTVKSWVEERGAAISRKDWEILHLSECTRVQTFRASITLSLSCPHYDLAETRRSVTSFRNLFAGLPASVYTVVLYMSGVPRPLPHGRRAHVPAASAKISVDFHEMEEVLLGLPGVGKVVIALRPAQSAVHGAAAVAKAFPTLHARNILEVRSGSVLTGR</sequence>
<name>A0A1M2V4C0_TRAPU</name>
<dbReference type="AlphaFoldDB" id="A0A1M2V4C0"/>
<proteinExistence type="predicted"/>
<dbReference type="Gene3D" id="1.20.1280.50">
    <property type="match status" value="1"/>
</dbReference>
<dbReference type="Proteomes" id="UP000184267">
    <property type="component" value="Unassembled WGS sequence"/>
</dbReference>
<organism evidence="2 3">
    <name type="scientific">Trametes pubescens</name>
    <name type="common">White-rot fungus</name>
    <dbReference type="NCBI Taxonomy" id="154538"/>
    <lineage>
        <taxon>Eukaryota</taxon>
        <taxon>Fungi</taxon>
        <taxon>Dikarya</taxon>
        <taxon>Basidiomycota</taxon>
        <taxon>Agaricomycotina</taxon>
        <taxon>Agaricomycetes</taxon>
        <taxon>Polyporales</taxon>
        <taxon>Polyporaceae</taxon>
        <taxon>Trametes</taxon>
    </lineage>
</organism>
<gene>
    <name evidence="2" type="ORF">TRAPUB_7139</name>
</gene>
<dbReference type="OMA" id="HIFGSSH"/>
<dbReference type="OrthoDB" id="2921803at2759"/>
<dbReference type="Pfam" id="PF12937">
    <property type="entry name" value="F-box-like"/>
    <property type="match status" value="1"/>
</dbReference>
<dbReference type="InterPro" id="IPR036047">
    <property type="entry name" value="F-box-like_dom_sf"/>
</dbReference>
<evidence type="ECO:0000259" key="1">
    <source>
        <dbReference type="Pfam" id="PF12937"/>
    </source>
</evidence>
<evidence type="ECO:0000313" key="2">
    <source>
        <dbReference type="EMBL" id="OJT02356.1"/>
    </source>
</evidence>
<feature type="domain" description="F-box" evidence="1">
    <location>
        <begin position="7"/>
        <end position="43"/>
    </location>
</feature>
<dbReference type="SUPFAM" id="SSF81383">
    <property type="entry name" value="F-box domain"/>
    <property type="match status" value="1"/>
</dbReference>
<reference evidence="2 3" key="1">
    <citation type="submission" date="2016-10" db="EMBL/GenBank/DDBJ databases">
        <title>Genome sequence of the basidiomycete white-rot fungus Trametes pubescens.</title>
        <authorList>
            <person name="Makela M.R."/>
            <person name="Granchi Z."/>
            <person name="Peng M."/>
            <person name="De Vries R.P."/>
            <person name="Grigoriev I."/>
            <person name="Riley R."/>
            <person name="Hilden K."/>
        </authorList>
    </citation>
    <scope>NUCLEOTIDE SEQUENCE [LARGE SCALE GENOMIC DNA]</scope>
    <source>
        <strain evidence="2 3">FBCC735</strain>
    </source>
</reference>
<dbReference type="EMBL" id="MNAD01001674">
    <property type="protein sequence ID" value="OJT02356.1"/>
    <property type="molecule type" value="Genomic_DNA"/>
</dbReference>
<keyword evidence="3" id="KW-1185">Reference proteome</keyword>
<accession>A0A1M2V4C0</accession>
<evidence type="ECO:0000313" key="3">
    <source>
        <dbReference type="Proteomes" id="UP000184267"/>
    </source>
</evidence>
<comment type="caution">
    <text evidence="2">The sequence shown here is derived from an EMBL/GenBank/DDBJ whole genome shotgun (WGS) entry which is preliminary data.</text>
</comment>